<feature type="transmembrane region" description="Helical" evidence="1">
    <location>
        <begin position="6"/>
        <end position="26"/>
    </location>
</feature>
<reference evidence="3 5" key="2">
    <citation type="journal article" date="2020" name="Int. J. Syst. Evol. Microbiol.">
        <title>Vagococcus xieshaowenii sp. nov., isolated from snow finch (Montifringilla taczanowskii) cloacal content.</title>
        <authorList>
            <person name="Ge Y."/>
            <person name="Yang J."/>
            <person name="Lai X.H."/>
            <person name="Zhang G."/>
            <person name="Jin D."/>
            <person name="Lu S."/>
            <person name="Wang B."/>
            <person name="Huang Y."/>
            <person name="Huang Y."/>
            <person name="Ren Z."/>
            <person name="Zhang X."/>
            <person name="Xu J."/>
        </authorList>
    </citation>
    <scope>NUCLEOTIDE SEQUENCE [LARGE SCALE GENOMIC DNA]</scope>
    <source>
        <strain evidence="5">personal::cf-49</strain>
        <strain evidence="3">Personal::cf-49</strain>
    </source>
</reference>
<dbReference type="EMBL" id="CP038865">
    <property type="protein sequence ID" value="QCA27952.1"/>
    <property type="molecule type" value="Genomic_DNA"/>
</dbReference>
<feature type="domain" description="YcxB-like C-terminal" evidence="2">
    <location>
        <begin position="50"/>
        <end position="111"/>
    </location>
</feature>
<dbReference type="EMBL" id="SRHU01000021">
    <property type="protein sequence ID" value="TFZ41280.1"/>
    <property type="molecule type" value="Genomic_DNA"/>
</dbReference>
<sequence length="124" mass="14372">MYGYGLMMLGELLLGVFFLVVGYYSSIWTAKRWAKKEINQKAFEKLDLTISDEGFYIANDRKELSTINWESVGNIYETKEFFLFEFVERQISTLPKRVLSAEQQQALIALIQQHFSGAIQSVNK</sequence>
<dbReference type="InterPro" id="IPR025588">
    <property type="entry name" value="YcxB-like_C"/>
</dbReference>
<reference evidence="4 6" key="1">
    <citation type="submission" date="2019-03" db="EMBL/GenBank/DDBJ databases">
        <title>Vagococcus sp. was isolated fron gut of Carduelis flavirostris.</title>
        <authorList>
            <person name="Ge Y."/>
        </authorList>
    </citation>
    <scope>NUCLEOTIDE SEQUENCE [LARGE SCALE GENOMIC DNA]</scope>
    <source>
        <strain evidence="4 6">CF-210</strain>
    </source>
</reference>
<accession>A0AAJ5EEC7</accession>
<dbReference type="Proteomes" id="UP000296883">
    <property type="component" value="Chromosome"/>
</dbReference>
<evidence type="ECO:0000259" key="2">
    <source>
        <dbReference type="Pfam" id="PF14317"/>
    </source>
</evidence>
<gene>
    <name evidence="4" type="ORF">E4031_05370</name>
    <name evidence="3" type="ORF">E4Z98_00755</name>
</gene>
<evidence type="ECO:0000313" key="6">
    <source>
        <dbReference type="Proteomes" id="UP000297725"/>
    </source>
</evidence>
<dbReference type="Pfam" id="PF14317">
    <property type="entry name" value="YcxB"/>
    <property type="match status" value="1"/>
</dbReference>
<dbReference type="Proteomes" id="UP000297725">
    <property type="component" value="Unassembled WGS sequence"/>
</dbReference>
<evidence type="ECO:0000313" key="4">
    <source>
        <dbReference type="EMBL" id="TFZ41280.1"/>
    </source>
</evidence>
<keyword evidence="5" id="KW-1185">Reference proteome</keyword>
<evidence type="ECO:0000313" key="5">
    <source>
        <dbReference type="Proteomes" id="UP000296883"/>
    </source>
</evidence>
<protein>
    <submittedName>
        <fullName evidence="4">YcxB family protein</fullName>
    </submittedName>
</protein>
<keyword evidence="1" id="KW-0472">Membrane</keyword>
<evidence type="ECO:0000313" key="3">
    <source>
        <dbReference type="EMBL" id="QCA27952.1"/>
    </source>
</evidence>
<organism evidence="4 6">
    <name type="scientific">Vagococcus xieshaowenii</name>
    <dbReference type="NCBI Taxonomy" id="2562451"/>
    <lineage>
        <taxon>Bacteria</taxon>
        <taxon>Bacillati</taxon>
        <taxon>Bacillota</taxon>
        <taxon>Bacilli</taxon>
        <taxon>Lactobacillales</taxon>
        <taxon>Enterococcaceae</taxon>
        <taxon>Vagococcus</taxon>
    </lineage>
</organism>
<proteinExistence type="predicted"/>
<evidence type="ECO:0000256" key="1">
    <source>
        <dbReference type="SAM" id="Phobius"/>
    </source>
</evidence>
<keyword evidence="1" id="KW-1133">Transmembrane helix</keyword>
<dbReference type="AlphaFoldDB" id="A0AAJ5EEC7"/>
<keyword evidence="1" id="KW-0812">Transmembrane</keyword>
<name>A0AAJ5EEC7_9ENTE</name>